<keyword evidence="5" id="KW-0433">Leucine-rich repeat</keyword>
<proteinExistence type="inferred from homology"/>
<dbReference type="FunFam" id="3.80.10.10:FF:000129">
    <property type="entry name" value="Leucine-rich repeat receptor-like kinase"/>
    <property type="match status" value="1"/>
</dbReference>
<dbReference type="PANTHER" id="PTHR48063">
    <property type="entry name" value="LRR RECEPTOR-LIKE KINASE"/>
    <property type="match status" value="1"/>
</dbReference>
<comment type="subcellular location">
    <subcellularLocation>
        <location evidence="1">Cell membrane</location>
    </subcellularLocation>
    <subcellularLocation>
        <location evidence="2">Membrane</location>
        <topology evidence="2">Single-pass type I membrane protein</topology>
    </subcellularLocation>
</comment>
<keyword evidence="7 13" id="KW-0732">Signal</keyword>
<evidence type="ECO:0000256" key="5">
    <source>
        <dbReference type="ARBA" id="ARBA00022614"/>
    </source>
</evidence>
<dbReference type="InterPro" id="IPR032675">
    <property type="entry name" value="LRR_dom_sf"/>
</dbReference>
<evidence type="ECO:0000256" key="6">
    <source>
        <dbReference type="ARBA" id="ARBA00022692"/>
    </source>
</evidence>
<keyword evidence="8" id="KW-0677">Repeat</keyword>
<evidence type="ECO:0000256" key="3">
    <source>
        <dbReference type="ARBA" id="ARBA00009592"/>
    </source>
</evidence>
<dbReference type="InterPro" id="IPR046956">
    <property type="entry name" value="RLP23-like"/>
</dbReference>
<reference evidence="16 17" key="2">
    <citation type="submission" date="2024-10" db="EMBL/GenBank/DDBJ databases">
        <authorList>
            <person name="Ryan C."/>
        </authorList>
    </citation>
    <scope>NUCLEOTIDE SEQUENCE [LARGE SCALE GENOMIC DNA]</scope>
</reference>
<dbReference type="EMBL" id="OZ075146">
    <property type="protein sequence ID" value="CAL5051393.1"/>
    <property type="molecule type" value="Genomic_DNA"/>
</dbReference>
<dbReference type="FunFam" id="3.80.10.10:FF:000213">
    <property type="entry name" value="Tyrosine-sulfated glycopeptide receptor 1"/>
    <property type="match status" value="1"/>
</dbReference>
<keyword evidence="9 12" id="KW-1133">Transmembrane helix</keyword>
<feature type="chain" id="PRO_5044740429" description="Leucine-rich repeat-containing N-terminal plant-type domain-containing protein" evidence="13">
    <location>
        <begin position="37"/>
        <end position="985"/>
    </location>
</feature>
<evidence type="ECO:0000256" key="2">
    <source>
        <dbReference type="ARBA" id="ARBA00004479"/>
    </source>
</evidence>
<evidence type="ECO:0008006" key="18">
    <source>
        <dbReference type="Google" id="ProtNLM"/>
    </source>
</evidence>
<evidence type="ECO:0000259" key="15">
    <source>
        <dbReference type="Pfam" id="PF23598"/>
    </source>
</evidence>
<dbReference type="GO" id="GO:0005886">
    <property type="term" value="C:plasma membrane"/>
    <property type="evidence" value="ECO:0007669"/>
    <property type="project" value="UniProtKB-SubCell"/>
</dbReference>
<dbReference type="Gene3D" id="3.80.10.10">
    <property type="entry name" value="Ribonuclease Inhibitor"/>
    <property type="match status" value="4"/>
</dbReference>
<dbReference type="Pfam" id="PF00560">
    <property type="entry name" value="LRR_1"/>
    <property type="match status" value="5"/>
</dbReference>
<feature type="transmembrane region" description="Helical" evidence="12">
    <location>
        <begin position="926"/>
        <end position="947"/>
    </location>
</feature>
<dbReference type="Pfam" id="PF13855">
    <property type="entry name" value="LRR_8"/>
    <property type="match status" value="1"/>
</dbReference>
<name>A0ABC9E4B8_9POAL</name>
<evidence type="ECO:0000259" key="14">
    <source>
        <dbReference type="Pfam" id="PF08263"/>
    </source>
</evidence>
<keyword evidence="6 12" id="KW-0812">Transmembrane</keyword>
<dbReference type="InterPro" id="IPR055414">
    <property type="entry name" value="LRR_R13L4/SHOC2-like"/>
</dbReference>
<keyword evidence="11" id="KW-0325">Glycoprotein</keyword>
<evidence type="ECO:0000256" key="7">
    <source>
        <dbReference type="ARBA" id="ARBA00022729"/>
    </source>
</evidence>
<dbReference type="Pfam" id="PF23598">
    <property type="entry name" value="LRR_14"/>
    <property type="match status" value="1"/>
</dbReference>
<dbReference type="SUPFAM" id="SSF52058">
    <property type="entry name" value="L domain-like"/>
    <property type="match status" value="3"/>
</dbReference>
<dbReference type="PROSITE" id="PS51450">
    <property type="entry name" value="LRR"/>
    <property type="match status" value="1"/>
</dbReference>
<dbReference type="Proteomes" id="UP001497457">
    <property type="component" value="Chromosome 36b"/>
</dbReference>
<evidence type="ECO:0000313" key="17">
    <source>
        <dbReference type="Proteomes" id="UP001497457"/>
    </source>
</evidence>
<dbReference type="Pfam" id="PF08263">
    <property type="entry name" value="LRRNT_2"/>
    <property type="match status" value="1"/>
</dbReference>
<comment type="similarity">
    <text evidence="3">Belongs to the RLP family.</text>
</comment>
<evidence type="ECO:0000256" key="11">
    <source>
        <dbReference type="ARBA" id="ARBA00023180"/>
    </source>
</evidence>
<dbReference type="PANTHER" id="PTHR48063:SF92">
    <property type="entry name" value="LEUCINE-RICH REPEAT-CONTAINING N-TERMINAL PLANT-TYPE DOMAIN-CONTAINING PROTEIN"/>
    <property type="match status" value="1"/>
</dbReference>
<organism evidence="16 17">
    <name type="scientific">Urochloa decumbens</name>
    <dbReference type="NCBI Taxonomy" id="240449"/>
    <lineage>
        <taxon>Eukaryota</taxon>
        <taxon>Viridiplantae</taxon>
        <taxon>Streptophyta</taxon>
        <taxon>Embryophyta</taxon>
        <taxon>Tracheophyta</taxon>
        <taxon>Spermatophyta</taxon>
        <taxon>Magnoliopsida</taxon>
        <taxon>Liliopsida</taxon>
        <taxon>Poales</taxon>
        <taxon>Poaceae</taxon>
        <taxon>PACMAD clade</taxon>
        <taxon>Panicoideae</taxon>
        <taxon>Panicodae</taxon>
        <taxon>Paniceae</taxon>
        <taxon>Melinidinae</taxon>
        <taxon>Urochloa</taxon>
    </lineage>
</organism>
<sequence>MSNSKHLPQKQEMLLRTLSMFTFAVLLLLLPTKTTGYKPDTGQHGGCIAREREALLSIKAGITYDRDELLSSWQGQDCCRWFGIRCSNRTGHVIKLNLRTGYLEGEISCSLKALERLQHLDLSGNHNLLVGPQGRLPHFLGSLYNLRYLNLSGVICYGPVPHQLGNLSRLLFLGLGYDSGQLYSTDLSWLRQLTSLTYLDMSNVNVSTVTGWMNTVNMLSSLEVLILSGCGVSGDDNTVHSGPLSNLTRLKIIDLSFNYLEISDAVSLVTGATSLKYLDLQNNCVSGLLPAELGNLSSLEVFQMSENYVKGMIPGTLTNLCNLKIFELAWNSVEGNIMELLERSPNCSGSKLQVLNLGHNNITGSLPDWIHHMTSLTTIDFGFNWLTGTLTSAIGTLFNLTYLDLGYNHMDGLITEEHFSKLSDLQHLHLSANSFTMEWNSDWVPPFRLNTLGLKSCSLGPRFPRWLKWQKNISSLFMSNASIADTMPDWFWNVFSQAVILDLSSNNISGTLPAALGRMEVSFLDLSSNRFSGSVQQVPPHIVALDLSRNILSGPLPWNFQQPMLVQILLLSNNYFTGTISTSICLMKFLSVFDVGNNMITGELPQCPNVGSKVYESPSLGPLPPIMVSPITVNCSGMQISMSLRTLRLNNNNLSGEFPSLLQNFSELTFIDLGQNKFSGSIPNWIGMKLAQLGILRLRSNMFSGYIPTQLRELGHLQYLDLAYNNFSGTIPQSLVNMDSVTDTTEREYQYSLYSGPDSSTDLYGIISAVIKGQEREYIGEYMYMVSLDLSCNHLTGDIPTSIGPKKGLVNMNLSRNHLTGKIPENIGSMHLLESLDLSYNELSGEIPSSLSDLTSLSYLNLSYNNLSGRIPTGHQLDTLSTTDPASMYIGNIGLCGPPLPKNCSENGTVPSHFRVRKEGSDIMTFYFGLSMGFVVGLWIVFCSLLFNKTWRASYYRLFDKMYEKIYVFVVLNWARMVKDTDITF</sequence>
<evidence type="ECO:0000256" key="9">
    <source>
        <dbReference type="ARBA" id="ARBA00022989"/>
    </source>
</evidence>
<accession>A0ABC9E4B8</accession>
<keyword evidence="4" id="KW-1003">Cell membrane</keyword>
<dbReference type="InterPro" id="IPR001611">
    <property type="entry name" value="Leu-rich_rpt"/>
</dbReference>
<evidence type="ECO:0000313" key="16">
    <source>
        <dbReference type="EMBL" id="CAL5051393.1"/>
    </source>
</evidence>
<dbReference type="SUPFAM" id="SSF52047">
    <property type="entry name" value="RNI-like"/>
    <property type="match status" value="1"/>
</dbReference>
<dbReference type="InterPro" id="IPR013210">
    <property type="entry name" value="LRR_N_plant-typ"/>
</dbReference>
<dbReference type="FunFam" id="3.80.10.10:FF:000095">
    <property type="entry name" value="LRR receptor-like serine/threonine-protein kinase GSO1"/>
    <property type="match status" value="1"/>
</dbReference>
<evidence type="ECO:0000256" key="12">
    <source>
        <dbReference type="SAM" id="Phobius"/>
    </source>
</evidence>
<feature type="domain" description="Leucine-rich repeat-containing N-terminal plant-type" evidence="14">
    <location>
        <begin position="50"/>
        <end position="87"/>
    </location>
</feature>
<evidence type="ECO:0000256" key="13">
    <source>
        <dbReference type="SAM" id="SignalP"/>
    </source>
</evidence>
<dbReference type="PRINTS" id="PR00019">
    <property type="entry name" value="LEURICHRPT"/>
</dbReference>
<feature type="signal peptide" evidence="13">
    <location>
        <begin position="1"/>
        <end position="36"/>
    </location>
</feature>
<protein>
    <recommendedName>
        <fullName evidence="18">Leucine-rich repeat-containing N-terminal plant-type domain-containing protein</fullName>
    </recommendedName>
</protein>
<evidence type="ECO:0000256" key="4">
    <source>
        <dbReference type="ARBA" id="ARBA00022475"/>
    </source>
</evidence>
<evidence type="ECO:0000256" key="8">
    <source>
        <dbReference type="ARBA" id="ARBA00022737"/>
    </source>
</evidence>
<dbReference type="AlphaFoldDB" id="A0ABC9E4B8"/>
<keyword evidence="17" id="KW-1185">Reference proteome</keyword>
<reference evidence="17" key="1">
    <citation type="submission" date="2024-06" db="EMBL/GenBank/DDBJ databases">
        <authorList>
            <person name="Ryan C."/>
        </authorList>
    </citation>
    <scope>NUCLEOTIDE SEQUENCE [LARGE SCALE GENOMIC DNA]</scope>
</reference>
<gene>
    <name evidence="16" type="ORF">URODEC1_LOCUS92114</name>
</gene>
<feature type="domain" description="Disease resistance R13L4/SHOC-2-like LRR" evidence="15">
    <location>
        <begin position="273"/>
        <end position="476"/>
    </location>
</feature>
<keyword evidence="10 12" id="KW-0472">Membrane</keyword>
<evidence type="ECO:0000256" key="10">
    <source>
        <dbReference type="ARBA" id="ARBA00023136"/>
    </source>
</evidence>
<evidence type="ECO:0000256" key="1">
    <source>
        <dbReference type="ARBA" id="ARBA00004236"/>
    </source>
</evidence>